<accession>A0A3M0K791</accession>
<evidence type="ECO:0000256" key="2">
    <source>
        <dbReference type="SAM" id="Phobius"/>
    </source>
</evidence>
<sequence length="205" mass="22836">MLGYCAKLDPKQQNVMLLAKSPCVANGRCLESPDNSGMSLFTTINIFYFIAVVSIVITCFTSCPAVQIFQINILFWGNSDITLPRQIKEETLEYGSPNIYCLLERYICQPKLYPGLQAKRSDQQGQGGDSAPLLCPGESPAAMLHPALGSQHRKDMDLLERVQRRGTSMIREMESLSCEDRLRDLEVQSRKKKPSGTPHLSLAVP</sequence>
<feature type="region of interest" description="Disordered" evidence="1">
    <location>
        <begin position="181"/>
        <end position="205"/>
    </location>
</feature>
<comment type="caution">
    <text evidence="3">The sequence shown here is derived from an EMBL/GenBank/DDBJ whole genome shotgun (WGS) entry which is preliminary data.</text>
</comment>
<keyword evidence="2" id="KW-1133">Transmembrane helix</keyword>
<gene>
    <name evidence="3" type="ORF">DUI87_16371</name>
</gene>
<feature type="transmembrane region" description="Helical" evidence="2">
    <location>
        <begin position="46"/>
        <end position="69"/>
    </location>
</feature>
<keyword evidence="2" id="KW-0472">Membrane</keyword>
<dbReference type="OrthoDB" id="6356110at2759"/>
<evidence type="ECO:0000313" key="3">
    <source>
        <dbReference type="EMBL" id="RMC06920.1"/>
    </source>
</evidence>
<dbReference type="EMBL" id="QRBI01000120">
    <property type="protein sequence ID" value="RMC06920.1"/>
    <property type="molecule type" value="Genomic_DNA"/>
</dbReference>
<name>A0A3M0K791_HIRRU</name>
<evidence type="ECO:0000256" key="1">
    <source>
        <dbReference type="SAM" id="MobiDB-lite"/>
    </source>
</evidence>
<organism evidence="3 4">
    <name type="scientific">Hirundo rustica rustica</name>
    <dbReference type="NCBI Taxonomy" id="333673"/>
    <lineage>
        <taxon>Eukaryota</taxon>
        <taxon>Metazoa</taxon>
        <taxon>Chordata</taxon>
        <taxon>Craniata</taxon>
        <taxon>Vertebrata</taxon>
        <taxon>Euteleostomi</taxon>
        <taxon>Archelosauria</taxon>
        <taxon>Archosauria</taxon>
        <taxon>Dinosauria</taxon>
        <taxon>Saurischia</taxon>
        <taxon>Theropoda</taxon>
        <taxon>Coelurosauria</taxon>
        <taxon>Aves</taxon>
        <taxon>Neognathae</taxon>
        <taxon>Neoaves</taxon>
        <taxon>Telluraves</taxon>
        <taxon>Australaves</taxon>
        <taxon>Passeriformes</taxon>
        <taxon>Sylvioidea</taxon>
        <taxon>Hirundinidae</taxon>
        <taxon>Hirundo</taxon>
    </lineage>
</organism>
<evidence type="ECO:0000313" key="4">
    <source>
        <dbReference type="Proteomes" id="UP000269221"/>
    </source>
</evidence>
<dbReference type="AlphaFoldDB" id="A0A3M0K791"/>
<protein>
    <submittedName>
        <fullName evidence="3">Uncharacterized protein</fullName>
    </submittedName>
</protein>
<proteinExistence type="predicted"/>
<reference evidence="3 4" key="1">
    <citation type="submission" date="2018-07" db="EMBL/GenBank/DDBJ databases">
        <title>A high quality draft genome assembly of the barn swallow (H. rustica rustica).</title>
        <authorList>
            <person name="Formenti G."/>
            <person name="Chiara M."/>
            <person name="Poveda L."/>
            <person name="Francoijs K.-J."/>
            <person name="Bonisoli-Alquati A."/>
            <person name="Canova L."/>
            <person name="Gianfranceschi L."/>
            <person name="Horner D.S."/>
            <person name="Saino N."/>
        </authorList>
    </citation>
    <scope>NUCLEOTIDE SEQUENCE [LARGE SCALE GENOMIC DNA]</scope>
    <source>
        <strain evidence="3">Chelidonia</strain>
        <tissue evidence="3">Blood</tissue>
    </source>
</reference>
<keyword evidence="2" id="KW-0812">Transmembrane</keyword>
<dbReference type="Proteomes" id="UP000269221">
    <property type="component" value="Unassembled WGS sequence"/>
</dbReference>
<keyword evidence="4" id="KW-1185">Reference proteome</keyword>